<gene>
    <name evidence="1" type="ORF">KPL71_015683</name>
</gene>
<name>A0ACB8KL77_CITSI</name>
<proteinExistence type="predicted"/>
<reference evidence="2" key="1">
    <citation type="journal article" date="2023" name="Hortic. Res.">
        <title>A chromosome-level phased genome enabling allele-level studies in sweet orange: a case study on citrus Huanglongbing tolerance.</title>
        <authorList>
            <person name="Wu B."/>
            <person name="Yu Q."/>
            <person name="Deng Z."/>
            <person name="Duan Y."/>
            <person name="Luo F."/>
            <person name="Gmitter F. Jr."/>
        </authorList>
    </citation>
    <scope>NUCLEOTIDE SEQUENCE [LARGE SCALE GENOMIC DNA]</scope>
    <source>
        <strain evidence="2">cv. Valencia</strain>
    </source>
</reference>
<dbReference type="Proteomes" id="UP000829398">
    <property type="component" value="Chromosome 5"/>
</dbReference>
<protein>
    <submittedName>
        <fullName evidence="1">Non-functional pseudokinase ZRK2</fullName>
    </submittedName>
</protein>
<comment type="caution">
    <text evidence="1">The sequence shown here is derived from an EMBL/GenBank/DDBJ whole genome shotgun (WGS) entry which is preliminary data.</text>
</comment>
<organism evidence="1 2">
    <name type="scientific">Citrus sinensis</name>
    <name type="common">Sweet orange</name>
    <name type="synonym">Citrus aurantium var. sinensis</name>
    <dbReference type="NCBI Taxonomy" id="2711"/>
    <lineage>
        <taxon>Eukaryota</taxon>
        <taxon>Viridiplantae</taxon>
        <taxon>Streptophyta</taxon>
        <taxon>Embryophyta</taxon>
        <taxon>Tracheophyta</taxon>
        <taxon>Spermatophyta</taxon>
        <taxon>Magnoliopsida</taxon>
        <taxon>eudicotyledons</taxon>
        <taxon>Gunneridae</taxon>
        <taxon>Pentapetalae</taxon>
        <taxon>rosids</taxon>
        <taxon>malvids</taxon>
        <taxon>Sapindales</taxon>
        <taxon>Rutaceae</taxon>
        <taxon>Aurantioideae</taxon>
        <taxon>Citrus</taxon>
    </lineage>
</organism>
<evidence type="ECO:0000313" key="2">
    <source>
        <dbReference type="Proteomes" id="UP000829398"/>
    </source>
</evidence>
<sequence>MEEGVVRNKIQPVVSPKTGENPGGIKRNSRGFSSFDRRRSGWFLATRMAGERRPASKLQIGTKRDQNGGRKWEIWPGHDREFQVGFSDDSNESTSESESTPAVVKIKIKIEHSVFLLINLLYAHSHRKFKDRTDKRTLMVRNGATVLKELIASSHGKYNPYRIFSAKELEIATNNYDEREVIKQCDFYITKLYKGFWQERLISVMKFDESLPDSAYKYSINKIVYAAQMDHKHILKLIGCCLETPIPILVFEYGEYRTLPERIGLCGNPQPRPQFEPLRLKHRLKIAMDIAHTLAYLHVGFPRPIVFRHVIPSRILFNEENVAKLFDFSLSISIPEGETHITDCLMQPRGYCAPEYVPEYVPEYMRTGVFNEKYDVYTFSAVLLELLTGQGSMDLLHTHGSVRHLIEHLNYYLQNNRFTEIADPIIVQDLSCTEKEHQLQACARLTLECLNESAVDRATMADVTKRLRQIYCSI</sequence>
<accession>A0ACB8KL77</accession>
<dbReference type="EMBL" id="CM039174">
    <property type="protein sequence ID" value="KAH9755145.1"/>
    <property type="molecule type" value="Genomic_DNA"/>
</dbReference>
<keyword evidence="2" id="KW-1185">Reference proteome</keyword>
<evidence type="ECO:0000313" key="1">
    <source>
        <dbReference type="EMBL" id="KAH9755145.1"/>
    </source>
</evidence>